<name>A0ABP4PS75_9ACTN</name>
<dbReference type="InterPro" id="IPR036388">
    <property type="entry name" value="WH-like_DNA-bd_sf"/>
</dbReference>
<dbReference type="SMART" id="SM01012">
    <property type="entry name" value="ANTAR"/>
    <property type="match status" value="1"/>
</dbReference>
<proteinExistence type="predicted"/>
<gene>
    <name evidence="2" type="ORF">GCM10009789_48420</name>
</gene>
<comment type="caution">
    <text evidence="2">The sequence shown here is derived from an EMBL/GenBank/DDBJ whole genome shotgun (WGS) entry which is preliminary data.</text>
</comment>
<dbReference type="InterPro" id="IPR005561">
    <property type="entry name" value="ANTAR"/>
</dbReference>
<evidence type="ECO:0000259" key="1">
    <source>
        <dbReference type="PROSITE" id="PS50921"/>
    </source>
</evidence>
<reference evidence="3" key="1">
    <citation type="journal article" date="2019" name="Int. J. Syst. Evol. Microbiol.">
        <title>The Global Catalogue of Microorganisms (GCM) 10K type strain sequencing project: providing services to taxonomists for standard genome sequencing and annotation.</title>
        <authorList>
            <consortium name="The Broad Institute Genomics Platform"/>
            <consortium name="The Broad Institute Genome Sequencing Center for Infectious Disease"/>
            <person name="Wu L."/>
            <person name="Ma J."/>
        </authorList>
    </citation>
    <scope>NUCLEOTIDE SEQUENCE [LARGE SCALE GENOMIC DNA]</scope>
    <source>
        <strain evidence="3">JCM 14969</strain>
    </source>
</reference>
<feature type="domain" description="ANTAR" evidence="1">
    <location>
        <begin position="1"/>
        <end position="34"/>
    </location>
</feature>
<accession>A0ABP4PS75</accession>
<dbReference type="Gene3D" id="1.10.10.10">
    <property type="entry name" value="Winged helix-like DNA-binding domain superfamily/Winged helix DNA-binding domain"/>
    <property type="match status" value="1"/>
</dbReference>
<sequence length="40" mass="4715">MERFDLTDEQAFAVLRRYSQDTNTKLRDVAQKLIATRNLS</sequence>
<evidence type="ECO:0000313" key="2">
    <source>
        <dbReference type="EMBL" id="GAA1589081.1"/>
    </source>
</evidence>
<dbReference type="EMBL" id="BAAAOS010000033">
    <property type="protein sequence ID" value="GAA1589081.1"/>
    <property type="molecule type" value="Genomic_DNA"/>
</dbReference>
<evidence type="ECO:0000313" key="3">
    <source>
        <dbReference type="Proteomes" id="UP001500393"/>
    </source>
</evidence>
<dbReference type="Proteomes" id="UP001500393">
    <property type="component" value="Unassembled WGS sequence"/>
</dbReference>
<protein>
    <recommendedName>
        <fullName evidence="1">ANTAR domain-containing protein</fullName>
    </recommendedName>
</protein>
<organism evidence="2 3">
    <name type="scientific">Kribbella sancticallisti</name>
    <dbReference type="NCBI Taxonomy" id="460087"/>
    <lineage>
        <taxon>Bacteria</taxon>
        <taxon>Bacillati</taxon>
        <taxon>Actinomycetota</taxon>
        <taxon>Actinomycetes</taxon>
        <taxon>Propionibacteriales</taxon>
        <taxon>Kribbellaceae</taxon>
        <taxon>Kribbella</taxon>
    </lineage>
</organism>
<dbReference type="PROSITE" id="PS50921">
    <property type="entry name" value="ANTAR"/>
    <property type="match status" value="1"/>
</dbReference>
<keyword evidence="3" id="KW-1185">Reference proteome</keyword>
<dbReference type="Pfam" id="PF03861">
    <property type="entry name" value="ANTAR"/>
    <property type="match status" value="1"/>
</dbReference>